<dbReference type="Proteomes" id="UP000325440">
    <property type="component" value="Unassembled WGS sequence"/>
</dbReference>
<keyword evidence="2" id="KW-1185">Reference proteome</keyword>
<sequence>MQITIICSINNNLKPTFKVNWAEELVIKLDSARNFTRELDELKYRLGGRRHYRCEQIIRGQTTDVSEKKKLESKNPGDFLQALSQWLIDYDMAKRIPNVYKVGPQDADNNIEEVIAVKERAYGYALEIQAMHLSKTVRLNSPQYAHRLDSQVEAAYAISRLRQECSRESPVIYREYGHLRCRNVCVLPWFTN</sequence>
<accession>A0A5E4M6S4</accession>
<proteinExistence type="predicted"/>
<gene>
    <name evidence="1" type="ORF">CINCED_3A004206</name>
</gene>
<organism evidence="1 2">
    <name type="scientific">Cinara cedri</name>
    <dbReference type="NCBI Taxonomy" id="506608"/>
    <lineage>
        <taxon>Eukaryota</taxon>
        <taxon>Metazoa</taxon>
        <taxon>Ecdysozoa</taxon>
        <taxon>Arthropoda</taxon>
        <taxon>Hexapoda</taxon>
        <taxon>Insecta</taxon>
        <taxon>Pterygota</taxon>
        <taxon>Neoptera</taxon>
        <taxon>Paraneoptera</taxon>
        <taxon>Hemiptera</taxon>
        <taxon>Sternorrhyncha</taxon>
        <taxon>Aphidomorpha</taxon>
        <taxon>Aphidoidea</taxon>
        <taxon>Aphididae</taxon>
        <taxon>Lachninae</taxon>
        <taxon>Cinara</taxon>
    </lineage>
</organism>
<protein>
    <submittedName>
        <fullName evidence="1">Uncharacterized protein</fullName>
    </submittedName>
</protein>
<name>A0A5E4M6S4_9HEMI</name>
<evidence type="ECO:0000313" key="1">
    <source>
        <dbReference type="EMBL" id="VVC27855.1"/>
    </source>
</evidence>
<evidence type="ECO:0000313" key="2">
    <source>
        <dbReference type="Proteomes" id="UP000325440"/>
    </source>
</evidence>
<reference evidence="1 2" key="1">
    <citation type="submission" date="2019-08" db="EMBL/GenBank/DDBJ databases">
        <authorList>
            <person name="Alioto T."/>
            <person name="Alioto T."/>
            <person name="Gomez Garrido J."/>
        </authorList>
    </citation>
    <scope>NUCLEOTIDE SEQUENCE [LARGE SCALE GENOMIC DNA]</scope>
</reference>
<dbReference type="AlphaFoldDB" id="A0A5E4M6S4"/>
<dbReference type="EMBL" id="CABPRJ010000476">
    <property type="protein sequence ID" value="VVC27855.1"/>
    <property type="molecule type" value="Genomic_DNA"/>
</dbReference>